<evidence type="ECO:0000313" key="8">
    <source>
        <dbReference type="EMBL" id="QQP90921.1"/>
    </source>
</evidence>
<keyword evidence="6" id="KW-0460">Magnesium</keyword>
<comment type="similarity">
    <text evidence="6">Belongs to the purine/pyrimidine phosphoribosyltransferase family. PyrE subfamily.</text>
</comment>
<dbReference type="HAMAP" id="MF_01208">
    <property type="entry name" value="PyrE"/>
    <property type="match status" value="1"/>
</dbReference>
<evidence type="ECO:0000256" key="4">
    <source>
        <dbReference type="ARBA" id="ARBA00022679"/>
    </source>
</evidence>
<evidence type="ECO:0000313" key="9">
    <source>
        <dbReference type="Proteomes" id="UP000595197"/>
    </source>
</evidence>
<name>A0ABX7B968_9PROT</name>
<feature type="domain" description="Phosphoribosyltransferase" evidence="7">
    <location>
        <begin position="64"/>
        <end position="166"/>
    </location>
</feature>
<accession>A0ABX7B968</accession>
<comment type="caution">
    <text evidence="6">Lacks conserved residue(s) required for the propagation of feature annotation.</text>
</comment>
<dbReference type="PANTHER" id="PTHR19278">
    <property type="entry name" value="OROTATE PHOSPHORIBOSYLTRANSFERASE"/>
    <property type="match status" value="1"/>
</dbReference>
<dbReference type="NCBIfam" id="NF001729">
    <property type="entry name" value="PRK00455.1-3"/>
    <property type="match status" value="1"/>
</dbReference>
<feature type="binding site" description="in other chain" evidence="6">
    <location>
        <begin position="138"/>
        <end position="146"/>
    </location>
    <ligand>
        <name>5-phospho-alpha-D-ribose 1-diphosphate</name>
        <dbReference type="ChEBI" id="CHEBI:58017"/>
        <note>ligand shared between dimeric partners</note>
    </ligand>
</feature>
<evidence type="ECO:0000256" key="1">
    <source>
        <dbReference type="ARBA" id="ARBA00004889"/>
    </source>
</evidence>
<dbReference type="RefSeq" id="WP_201078341.1">
    <property type="nucleotide sequence ID" value="NZ_CP067420.1"/>
</dbReference>
<evidence type="ECO:0000256" key="3">
    <source>
        <dbReference type="ARBA" id="ARBA00022676"/>
    </source>
</evidence>
<keyword evidence="3 6" id="KW-0328">Glycosyltransferase</keyword>
<dbReference type="InterPro" id="IPR029057">
    <property type="entry name" value="PRTase-like"/>
</dbReference>
<dbReference type="GO" id="GO:0004588">
    <property type="term" value="F:orotate phosphoribosyltransferase activity"/>
    <property type="evidence" value="ECO:0007669"/>
    <property type="project" value="UniProtKB-EC"/>
</dbReference>
<reference evidence="8" key="1">
    <citation type="submission" date="2021-02" db="EMBL/GenBank/DDBJ databases">
        <title>Skermanella TT6 skin isolate.</title>
        <authorList>
            <person name="Lee K."/>
            <person name="Ganzorig M."/>
        </authorList>
    </citation>
    <scope>NUCLEOTIDE SEQUENCE</scope>
    <source>
        <strain evidence="8">TT6</strain>
    </source>
</reference>
<dbReference type="CDD" id="cd06223">
    <property type="entry name" value="PRTases_typeI"/>
    <property type="match status" value="1"/>
</dbReference>
<dbReference type="PANTHER" id="PTHR19278:SF9">
    <property type="entry name" value="URIDINE 5'-MONOPHOSPHATE SYNTHASE"/>
    <property type="match status" value="1"/>
</dbReference>
<dbReference type="SUPFAM" id="SSF53271">
    <property type="entry name" value="PRTase-like"/>
    <property type="match status" value="1"/>
</dbReference>
<organism evidence="8 9">
    <name type="scientific">Skermanella cutis</name>
    <dbReference type="NCBI Taxonomy" id="2775420"/>
    <lineage>
        <taxon>Bacteria</taxon>
        <taxon>Pseudomonadati</taxon>
        <taxon>Pseudomonadota</taxon>
        <taxon>Alphaproteobacteria</taxon>
        <taxon>Rhodospirillales</taxon>
        <taxon>Azospirillaceae</taxon>
        <taxon>Skermanella</taxon>
    </lineage>
</organism>
<sequence length="237" mass="25987">MTSPHASLGTTYDPDFIATLTAKMLIEIKAVHFNGDKPFIFTSGWASPVYIDCRKIISYPRARGAVVDFAAATLAREVGFESIDIVAGGETAGIPFAAWIADRLALPMQYIRKKPKGFGRNAQIEGDVVEGARTLLVEDLTTDGKSKINFVQALRDAGARVSDTFVVFHYGIFPQSRTNMANMGVRLHALATWWDVLRVAKDNNYFDTHTLGEVEKFLNNPVDWSGAHGGVAEYPSS</sequence>
<dbReference type="Proteomes" id="UP000595197">
    <property type="component" value="Chromosome"/>
</dbReference>
<comment type="function">
    <text evidence="6">Catalyzes the transfer of a ribosyl phosphate group from 5-phosphoribose 1-diphosphate to orotate, leading to the formation of orotidine monophosphate (OMP).</text>
</comment>
<evidence type="ECO:0000256" key="5">
    <source>
        <dbReference type="ARBA" id="ARBA00022975"/>
    </source>
</evidence>
<keyword evidence="5 6" id="KW-0665">Pyrimidine biosynthesis</keyword>
<dbReference type="InterPro" id="IPR023031">
    <property type="entry name" value="OPRT"/>
</dbReference>
<dbReference type="EMBL" id="CP067420">
    <property type="protein sequence ID" value="QQP90921.1"/>
    <property type="molecule type" value="Genomic_DNA"/>
</dbReference>
<keyword evidence="9" id="KW-1185">Reference proteome</keyword>
<feature type="binding site" evidence="6">
    <location>
        <position position="142"/>
    </location>
    <ligand>
        <name>orotate</name>
        <dbReference type="ChEBI" id="CHEBI:30839"/>
    </ligand>
</feature>
<comment type="pathway">
    <text evidence="1 6">Pyrimidine metabolism; UMP biosynthesis via de novo pathway; UMP from orotate: step 1/2.</text>
</comment>
<dbReference type="EC" id="2.4.2.10" evidence="2 6"/>
<comment type="catalytic activity">
    <reaction evidence="6">
        <text>orotidine 5'-phosphate + diphosphate = orotate + 5-phospho-alpha-D-ribose 1-diphosphate</text>
        <dbReference type="Rhea" id="RHEA:10380"/>
        <dbReference type="ChEBI" id="CHEBI:30839"/>
        <dbReference type="ChEBI" id="CHEBI:33019"/>
        <dbReference type="ChEBI" id="CHEBI:57538"/>
        <dbReference type="ChEBI" id="CHEBI:58017"/>
        <dbReference type="EC" id="2.4.2.10"/>
    </reaction>
</comment>
<protein>
    <recommendedName>
        <fullName evidence="2 6">Orotate phosphoribosyltransferase</fullName>
        <shortName evidence="6">OPRT</shortName>
        <shortName evidence="6">OPRTase</shortName>
        <ecNumber evidence="2 6">2.4.2.10</ecNumber>
    </recommendedName>
</protein>
<feature type="binding site" description="in other chain" evidence="6">
    <location>
        <position position="113"/>
    </location>
    <ligand>
        <name>5-phospho-alpha-D-ribose 1-diphosphate</name>
        <dbReference type="ChEBI" id="CHEBI:58017"/>
        <note>ligand shared between dimeric partners</note>
    </ligand>
</feature>
<comment type="cofactor">
    <cofactor evidence="6">
        <name>Mg(2+)</name>
        <dbReference type="ChEBI" id="CHEBI:18420"/>
    </cofactor>
</comment>
<evidence type="ECO:0000256" key="6">
    <source>
        <dbReference type="HAMAP-Rule" id="MF_01208"/>
    </source>
</evidence>
<feature type="binding site" evidence="6">
    <location>
        <position position="116"/>
    </location>
    <ligand>
        <name>5-phospho-alpha-D-ribose 1-diphosphate</name>
        <dbReference type="ChEBI" id="CHEBI:58017"/>
        <note>ligand shared between dimeric partners</note>
    </ligand>
</feature>
<feature type="binding site" evidence="6">
    <location>
        <position position="112"/>
    </location>
    <ligand>
        <name>5-phospho-alpha-D-ribose 1-diphosphate</name>
        <dbReference type="ChEBI" id="CHEBI:58017"/>
        <note>ligand shared between dimeric partners</note>
    </ligand>
</feature>
<dbReference type="Gene3D" id="3.40.50.2020">
    <property type="match status" value="1"/>
</dbReference>
<proteinExistence type="inferred from homology"/>
<dbReference type="InterPro" id="IPR000836">
    <property type="entry name" value="PRTase_dom"/>
</dbReference>
<evidence type="ECO:0000256" key="2">
    <source>
        <dbReference type="ARBA" id="ARBA00011971"/>
    </source>
</evidence>
<dbReference type="Pfam" id="PF00156">
    <property type="entry name" value="Pribosyltran"/>
    <property type="match status" value="1"/>
</dbReference>
<gene>
    <name evidence="6" type="primary">pyrE</name>
    <name evidence="8" type="ORF">IGS68_06775</name>
</gene>
<comment type="subunit">
    <text evidence="6">Homodimer.</text>
</comment>
<dbReference type="InterPro" id="IPR004467">
    <property type="entry name" value="Or_phspho_trans_dom"/>
</dbReference>
<evidence type="ECO:0000259" key="7">
    <source>
        <dbReference type="Pfam" id="PF00156"/>
    </source>
</evidence>
<dbReference type="NCBIfam" id="TIGR00336">
    <property type="entry name" value="pyrE"/>
    <property type="match status" value="1"/>
</dbReference>
<keyword evidence="4 6" id="KW-0808">Transferase</keyword>